<keyword evidence="2" id="KW-1185">Reference proteome</keyword>
<protein>
    <submittedName>
        <fullName evidence="1">Uncharacterized protein</fullName>
    </submittedName>
</protein>
<comment type="caution">
    <text evidence="1">The sequence shown here is derived from an EMBL/GenBank/DDBJ whole genome shotgun (WGS) entry which is preliminary data.</text>
</comment>
<proteinExistence type="predicted"/>
<organism evidence="1 2">
    <name type="scientific">Naganishia cerealis</name>
    <dbReference type="NCBI Taxonomy" id="610337"/>
    <lineage>
        <taxon>Eukaryota</taxon>
        <taxon>Fungi</taxon>
        <taxon>Dikarya</taxon>
        <taxon>Basidiomycota</taxon>
        <taxon>Agaricomycotina</taxon>
        <taxon>Tremellomycetes</taxon>
        <taxon>Filobasidiales</taxon>
        <taxon>Filobasidiaceae</taxon>
        <taxon>Naganishia</taxon>
    </lineage>
</organism>
<evidence type="ECO:0000313" key="2">
    <source>
        <dbReference type="Proteomes" id="UP001241377"/>
    </source>
</evidence>
<evidence type="ECO:0000313" key="1">
    <source>
        <dbReference type="EMBL" id="KAJ9091341.1"/>
    </source>
</evidence>
<name>A0ACC2UX71_9TREE</name>
<accession>A0ACC2UX71</accession>
<reference evidence="1" key="1">
    <citation type="submission" date="2023-04" db="EMBL/GenBank/DDBJ databases">
        <title>Draft Genome sequencing of Naganishia species isolated from polar environments using Oxford Nanopore Technology.</title>
        <authorList>
            <person name="Leo P."/>
            <person name="Venkateswaran K."/>
        </authorList>
    </citation>
    <scope>NUCLEOTIDE SEQUENCE</scope>
    <source>
        <strain evidence="1">MNA-CCFEE 5261</strain>
    </source>
</reference>
<dbReference type="EMBL" id="JASBWR010000151">
    <property type="protein sequence ID" value="KAJ9091341.1"/>
    <property type="molecule type" value="Genomic_DNA"/>
</dbReference>
<gene>
    <name evidence="1" type="ORF">QFC19_009159</name>
</gene>
<dbReference type="Proteomes" id="UP001241377">
    <property type="component" value="Unassembled WGS sequence"/>
</dbReference>
<sequence>MEQGKQSISSGQLTDSTGERPVEPVAFTGGESQQYDDSDDQASRNLSRRQSILEKVQSRYSFFNQSLRAQRSRLGIKFVLIYVMMGVLTLGIFSIYWGALYKRNDKIKNFHMLVVMGDSETINGVEPVIGNEMRSLLNTTTAKHYGTWDIRTYNDIRELGLKHNNNSVEQEIERIIHHQKYWSSIYIKPNASYNLYQAIQQGDASYNATNNTIVLIYETGRDFLNMAQYVHPSINAIEKLWLAAQPNVTLALIENMDNSSDVLSNRNSVRLATTPLTFAYYDIIEYTNPVLVAPNQVGLIYMIILTFFQVGFFSDVHLVVELSFNLKRRHYLGYRILSSTLSYFVLSLFFSFVSLAMQIDFRVAFGHAGFLVYWMVCFLTFAAVGLANEIMAMILIVVYPPLVGYWLILWVLVNISPTFAPFELLPGVFKYGYAMPIHASSEISKVILFNTWKGKLGYNFGILVGWVVFQYLTLPFWITWFQKTIGKRKQKAAAKAAAQAAEKDAA</sequence>